<keyword evidence="1" id="KW-0479">Metal-binding</keyword>
<dbReference type="GO" id="GO:0006281">
    <property type="term" value="P:DNA repair"/>
    <property type="evidence" value="ECO:0007669"/>
    <property type="project" value="TreeGrafter"/>
</dbReference>
<sequence length="1316" mass="145152">MAARAVEELRVAELASMLEIGLEDARQALSQCGWDLEGAMQLLFGDVPASQHGQPSSSSASDQHVIDARSAAIAGGPPSRAAGESAAADVLLAMDHIASHAAAGIVDDGGAGDLLMGVSPQEQNSADDGGAEDLLMGVSPLKQNSPDEDHVASMAAAEVVNADGVEDLLMAAVAEELHIPDEMSIAEAFQLVYPAKRKRDAGDRLDEDDVASMAAEEVVDDAGKDLLMAAVAEELNITEKMSIAEMAAVAEELNITDEMSLAEASQLVHSAKRKRDAGDRLSDSSRIPWKDFQVSQQMEASLFSQACFREENTRDPPSLSLANSGATSCPRGNPHLIEDSEAVKRIMRCHRDSRDVDLDHNTWYSVAASQALKDLFTQLLAGVRFTARVAQCQWCVELGTKNVKTPKELSRASMKDGSSKRILPELPVLRGTGGEMPSAQPPRFLEHPLRDEQLRSLTWMMGREKSPGLFKVEYRGYVLGCTVRHNGSPDGRLQCSVQAGYSVRGGVLADKMGYGKTASIIGLMDTTHGQPSPPIPAEEQGHFFQSKATLILVPPNLVGQWQREIFKFNPRVLLDMNILVLLNVSYLKKSTVEQLMEADVVIATYRILWSAINLARRAEMSSEKGSPLWDIRRQTKQILAGSRETFAAGGIYGNEFRESGDPNKFGFPLLEQFFWRRVVFDEFHELASDNFQEKQNSLQHLRSHYRWALTGTPPLDTTGIIFMSSLFRIDLPGQEPKWADWLRAPHLAKQCASFLDTFVRQNAPDVRHIRLLEHLVTIKLTTQERVLYMSQARDAEVAMLSRSGDDQNDTAEQEMAADDPESAPTPKRSKTVEHLLKLCSHFQAGSQTSKSAEAECHRIFEQKERRVVRARNQMCRCWRVICILKKTEAQPASPLPGSPNDGGGGIQFKVDLEESPVGDGDEDLPETSVANSNLWRLQLDCRLRELAAAGASPQAQVLAAESLREEAAAQQSVADQSCFKDLEHHEPRDPDLRQALGPVRVERQGLAFAWRQLSRHLVQDLQQFLAGQVAEQLHNLHELQDAMASLEFFRRTLRLLRENASPEERQCSICLDEGLALSKLAITPCSHVFCLSCLRSTVEQFKTCSICRTPLKIKDVAPVLGELQSEKNAFPSTSSSSSSSAASSRQEVAESAEARYGELGKYGSKIAEMIKTLKQIRVDDPLAKIIVFSQFDDIKIKLRSAFEEFGLPVAILQGSASRRDGTILQWQNDPQALQYILLLSLEHSASGTNLTAASHVMLVHPMLAATSAESISFEKQAIGRARRYGQMRDTVHVWRFVTKDTVEEEITNRNVREGSV</sequence>
<dbReference type="Gene3D" id="3.30.40.10">
    <property type="entry name" value="Zinc/RING finger domain, C3HC4 (zinc finger)"/>
    <property type="match status" value="1"/>
</dbReference>
<comment type="caution">
    <text evidence="12">The sequence shown here is derived from an EMBL/GenBank/DDBJ whole genome shotgun (WGS) entry which is preliminary data.</text>
</comment>
<dbReference type="GO" id="GO:0004386">
    <property type="term" value="F:helicase activity"/>
    <property type="evidence" value="ECO:0007669"/>
    <property type="project" value="UniProtKB-KW"/>
</dbReference>
<dbReference type="Pfam" id="PF13639">
    <property type="entry name" value="zf-RING_2"/>
    <property type="match status" value="1"/>
</dbReference>
<name>A0A813L5S1_POLGL</name>
<keyword evidence="3 8" id="KW-0863">Zinc-finger</keyword>
<dbReference type="InterPro" id="IPR038718">
    <property type="entry name" value="SNF2-like_sf"/>
</dbReference>
<keyword evidence="6" id="KW-0862">Zinc</keyword>
<dbReference type="CDD" id="cd18793">
    <property type="entry name" value="SF2_C_SNF"/>
    <property type="match status" value="1"/>
</dbReference>
<protein>
    <submittedName>
        <fullName evidence="12">Uncharacterized protein</fullName>
    </submittedName>
</protein>
<dbReference type="Pfam" id="PF00176">
    <property type="entry name" value="SNF2-rel_dom"/>
    <property type="match status" value="1"/>
</dbReference>
<dbReference type="SMART" id="SM00487">
    <property type="entry name" value="DEXDc"/>
    <property type="match status" value="1"/>
</dbReference>
<dbReference type="PROSITE" id="PS51192">
    <property type="entry name" value="HELICASE_ATP_BIND_1"/>
    <property type="match status" value="1"/>
</dbReference>
<keyword evidence="2" id="KW-0547">Nucleotide-binding</keyword>
<dbReference type="SUPFAM" id="SSF52540">
    <property type="entry name" value="P-loop containing nucleoside triphosphate hydrolases"/>
    <property type="match status" value="2"/>
</dbReference>
<dbReference type="Gene3D" id="3.40.50.300">
    <property type="entry name" value="P-loop containing nucleotide triphosphate hydrolases"/>
    <property type="match status" value="1"/>
</dbReference>
<gene>
    <name evidence="12" type="ORF">PGLA2088_LOCUS41033</name>
</gene>
<dbReference type="InterPro" id="IPR027417">
    <property type="entry name" value="P-loop_NTPase"/>
</dbReference>
<feature type="domain" description="RING-type" evidence="10">
    <location>
        <begin position="1067"/>
        <end position="1108"/>
    </location>
</feature>
<dbReference type="GO" id="GO:0005634">
    <property type="term" value="C:nucleus"/>
    <property type="evidence" value="ECO:0007669"/>
    <property type="project" value="TreeGrafter"/>
</dbReference>
<keyword evidence="7" id="KW-0067">ATP-binding</keyword>
<dbReference type="SUPFAM" id="SSF57850">
    <property type="entry name" value="RING/U-box"/>
    <property type="match status" value="1"/>
</dbReference>
<evidence type="ECO:0000256" key="8">
    <source>
        <dbReference type="PROSITE-ProRule" id="PRU00175"/>
    </source>
</evidence>
<evidence type="ECO:0000256" key="9">
    <source>
        <dbReference type="SAM" id="MobiDB-lite"/>
    </source>
</evidence>
<feature type="region of interest" description="Disordered" evidence="9">
    <location>
        <begin position="799"/>
        <end position="829"/>
    </location>
</feature>
<evidence type="ECO:0000259" key="11">
    <source>
        <dbReference type="PROSITE" id="PS51192"/>
    </source>
</evidence>
<evidence type="ECO:0000256" key="4">
    <source>
        <dbReference type="ARBA" id="ARBA00022801"/>
    </source>
</evidence>
<evidence type="ECO:0000256" key="2">
    <source>
        <dbReference type="ARBA" id="ARBA00022741"/>
    </source>
</evidence>
<dbReference type="Gene3D" id="3.40.50.10810">
    <property type="entry name" value="Tandem AAA-ATPase domain"/>
    <property type="match status" value="2"/>
</dbReference>
<evidence type="ECO:0000259" key="10">
    <source>
        <dbReference type="PROSITE" id="PS50089"/>
    </source>
</evidence>
<dbReference type="SMART" id="SM00184">
    <property type="entry name" value="RING"/>
    <property type="match status" value="1"/>
</dbReference>
<accession>A0A813L5S1</accession>
<reference evidence="12" key="1">
    <citation type="submission" date="2021-02" db="EMBL/GenBank/DDBJ databases">
        <authorList>
            <person name="Dougan E. K."/>
            <person name="Rhodes N."/>
            <person name="Thang M."/>
            <person name="Chan C."/>
        </authorList>
    </citation>
    <scope>NUCLEOTIDE SEQUENCE</scope>
</reference>
<dbReference type="SMART" id="SM00490">
    <property type="entry name" value="HELICc"/>
    <property type="match status" value="1"/>
</dbReference>
<proteinExistence type="predicted"/>
<evidence type="ECO:0000256" key="5">
    <source>
        <dbReference type="ARBA" id="ARBA00022806"/>
    </source>
</evidence>
<keyword evidence="5" id="KW-0347">Helicase</keyword>
<dbReference type="InterPro" id="IPR000330">
    <property type="entry name" value="SNF2_N"/>
</dbReference>
<dbReference type="InterPro" id="IPR001841">
    <property type="entry name" value="Znf_RING"/>
</dbReference>
<dbReference type="GO" id="GO:0016787">
    <property type="term" value="F:hydrolase activity"/>
    <property type="evidence" value="ECO:0007669"/>
    <property type="project" value="UniProtKB-KW"/>
</dbReference>
<dbReference type="EMBL" id="CAJNNW010033707">
    <property type="protein sequence ID" value="CAE8719999.1"/>
    <property type="molecule type" value="Genomic_DNA"/>
</dbReference>
<evidence type="ECO:0000256" key="3">
    <source>
        <dbReference type="ARBA" id="ARBA00022771"/>
    </source>
</evidence>
<dbReference type="InterPro" id="IPR049730">
    <property type="entry name" value="SNF2/RAD54-like_C"/>
</dbReference>
<dbReference type="InterPro" id="IPR050628">
    <property type="entry name" value="SNF2_RAD54_helicase_TF"/>
</dbReference>
<dbReference type="InterPro" id="IPR014001">
    <property type="entry name" value="Helicase_ATP-bd"/>
</dbReference>
<dbReference type="SMART" id="SM00165">
    <property type="entry name" value="UBA"/>
    <property type="match status" value="1"/>
</dbReference>
<feature type="compositionally biased region" description="Acidic residues" evidence="9">
    <location>
        <begin position="806"/>
        <end position="821"/>
    </location>
</feature>
<evidence type="ECO:0000313" key="13">
    <source>
        <dbReference type="Proteomes" id="UP000626109"/>
    </source>
</evidence>
<dbReference type="InterPro" id="IPR001650">
    <property type="entry name" value="Helicase_C-like"/>
</dbReference>
<evidence type="ECO:0000313" key="12">
    <source>
        <dbReference type="EMBL" id="CAE8719999.1"/>
    </source>
</evidence>
<dbReference type="GO" id="GO:0008094">
    <property type="term" value="F:ATP-dependent activity, acting on DNA"/>
    <property type="evidence" value="ECO:0007669"/>
    <property type="project" value="TreeGrafter"/>
</dbReference>
<dbReference type="PROSITE" id="PS00518">
    <property type="entry name" value="ZF_RING_1"/>
    <property type="match status" value="1"/>
</dbReference>
<dbReference type="Pfam" id="PF00271">
    <property type="entry name" value="Helicase_C"/>
    <property type="match status" value="1"/>
</dbReference>
<evidence type="ECO:0000256" key="6">
    <source>
        <dbReference type="ARBA" id="ARBA00022833"/>
    </source>
</evidence>
<dbReference type="PANTHER" id="PTHR45626">
    <property type="entry name" value="TRANSCRIPTION TERMINATION FACTOR 2-RELATED"/>
    <property type="match status" value="1"/>
</dbReference>
<dbReference type="GO" id="GO:0008270">
    <property type="term" value="F:zinc ion binding"/>
    <property type="evidence" value="ECO:0007669"/>
    <property type="project" value="UniProtKB-KW"/>
</dbReference>
<dbReference type="InterPro" id="IPR013083">
    <property type="entry name" value="Znf_RING/FYVE/PHD"/>
</dbReference>
<dbReference type="GO" id="GO:0005524">
    <property type="term" value="F:ATP binding"/>
    <property type="evidence" value="ECO:0007669"/>
    <property type="project" value="UniProtKB-KW"/>
</dbReference>
<dbReference type="InterPro" id="IPR017907">
    <property type="entry name" value="Znf_RING_CS"/>
</dbReference>
<feature type="domain" description="Helicase ATP-binding" evidence="11">
    <location>
        <begin position="497"/>
        <end position="731"/>
    </location>
</feature>
<keyword evidence="4" id="KW-0378">Hydrolase</keyword>
<dbReference type="InterPro" id="IPR015940">
    <property type="entry name" value="UBA"/>
</dbReference>
<dbReference type="PANTHER" id="PTHR45626:SF26">
    <property type="entry name" value="FAMILY HELICASE, PUTATIVE (AFU_ORTHOLOGUE AFUA_2G09120)-RELATED"/>
    <property type="match status" value="1"/>
</dbReference>
<organism evidence="12 13">
    <name type="scientific">Polarella glacialis</name>
    <name type="common">Dinoflagellate</name>
    <dbReference type="NCBI Taxonomy" id="89957"/>
    <lineage>
        <taxon>Eukaryota</taxon>
        <taxon>Sar</taxon>
        <taxon>Alveolata</taxon>
        <taxon>Dinophyceae</taxon>
        <taxon>Suessiales</taxon>
        <taxon>Suessiaceae</taxon>
        <taxon>Polarella</taxon>
    </lineage>
</organism>
<evidence type="ECO:0000256" key="7">
    <source>
        <dbReference type="ARBA" id="ARBA00022840"/>
    </source>
</evidence>
<dbReference type="PROSITE" id="PS50089">
    <property type="entry name" value="ZF_RING_2"/>
    <property type="match status" value="1"/>
</dbReference>
<dbReference type="Proteomes" id="UP000626109">
    <property type="component" value="Unassembled WGS sequence"/>
</dbReference>
<evidence type="ECO:0000256" key="1">
    <source>
        <dbReference type="ARBA" id="ARBA00022723"/>
    </source>
</evidence>